<dbReference type="InterPro" id="IPR016181">
    <property type="entry name" value="Acyl_CoA_acyltransferase"/>
</dbReference>
<dbReference type="PROSITE" id="PS51186">
    <property type="entry name" value="GNAT"/>
    <property type="match status" value="1"/>
</dbReference>
<dbReference type="EMBL" id="JBHTCQ010000003">
    <property type="protein sequence ID" value="MFC7406229.1"/>
    <property type="molecule type" value="Genomic_DNA"/>
</dbReference>
<dbReference type="GO" id="GO:0016746">
    <property type="term" value="F:acyltransferase activity"/>
    <property type="evidence" value="ECO:0007669"/>
    <property type="project" value="UniProtKB-KW"/>
</dbReference>
<feature type="domain" description="N-acetyltransferase" evidence="3">
    <location>
        <begin position="6"/>
        <end position="173"/>
    </location>
</feature>
<dbReference type="Proteomes" id="UP001596455">
    <property type="component" value="Unassembled WGS sequence"/>
</dbReference>
<dbReference type="CDD" id="cd04301">
    <property type="entry name" value="NAT_SF"/>
    <property type="match status" value="1"/>
</dbReference>
<dbReference type="RefSeq" id="WP_382395446.1">
    <property type="nucleotide sequence ID" value="NZ_JBHTCQ010000003.1"/>
</dbReference>
<comment type="caution">
    <text evidence="4">The sequence shown here is derived from an EMBL/GenBank/DDBJ whole genome shotgun (WGS) entry which is preliminary data.</text>
</comment>
<dbReference type="Gene3D" id="3.40.630.30">
    <property type="match status" value="1"/>
</dbReference>
<keyword evidence="1 4" id="KW-0808">Transferase</keyword>
<evidence type="ECO:0000313" key="5">
    <source>
        <dbReference type="Proteomes" id="UP001596455"/>
    </source>
</evidence>
<keyword evidence="2 4" id="KW-0012">Acyltransferase</keyword>
<keyword evidence="5" id="KW-1185">Reference proteome</keyword>
<sequence length="176" mass="19011">MTAPPLTVAPAEPGEFPVLGDIGVRAYRSAGYTDAGLNDEYADALRAVEERTTGGGTVLAARTGAGAVGSVTLAPAGTRWADLARTGEVEVRMLSVAPHAQGRGVGESLMRSAETWARDHGYQALVLSVVSSGGRSTPHRLYERLGYRRDPSRDYVGWWHPRPRMWFYELPLTGSR</sequence>
<reference evidence="5" key="1">
    <citation type="journal article" date="2019" name="Int. J. Syst. Evol. Microbiol.">
        <title>The Global Catalogue of Microorganisms (GCM) 10K type strain sequencing project: providing services to taxonomists for standard genome sequencing and annotation.</title>
        <authorList>
            <consortium name="The Broad Institute Genomics Platform"/>
            <consortium name="The Broad Institute Genome Sequencing Center for Infectious Disease"/>
            <person name="Wu L."/>
            <person name="Ma J."/>
        </authorList>
    </citation>
    <scope>NUCLEOTIDE SEQUENCE [LARGE SCALE GENOMIC DNA]</scope>
    <source>
        <strain evidence="5">JCM 1490</strain>
    </source>
</reference>
<name>A0ABW2QB04_9MICO</name>
<protein>
    <submittedName>
        <fullName evidence="4">GNAT family N-acetyltransferase</fullName>
        <ecNumber evidence="4">2.3.-.-</ecNumber>
    </submittedName>
</protein>
<dbReference type="EC" id="2.3.-.-" evidence="4"/>
<gene>
    <name evidence="4" type="ORF">ACFQQL_14010</name>
</gene>
<dbReference type="InterPro" id="IPR050832">
    <property type="entry name" value="Bact_Acetyltransf"/>
</dbReference>
<dbReference type="InterPro" id="IPR000182">
    <property type="entry name" value="GNAT_dom"/>
</dbReference>
<organism evidence="4 5">
    <name type="scientific">Georgenia alba</name>
    <dbReference type="NCBI Taxonomy" id="2233858"/>
    <lineage>
        <taxon>Bacteria</taxon>
        <taxon>Bacillati</taxon>
        <taxon>Actinomycetota</taxon>
        <taxon>Actinomycetes</taxon>
        <taxon>Micrococcales</taxon>
        <taxon>Bogoriellaceae</taxon>
        <taxon>Georgenia</taxon>
    </lineage>
</organism>
<evidence type="ECO:0000313" key="4">
    <source>
        <dbReference type="EMBL" id="MFC7406229.1"/>
    </source>
</evidence>
<evidence type="ECO:0000256" key="1">
    <source>
        <dbReference type="ARBA" id="ARBA00022679"/>
    </source>
</evidence>
<proteinExistence type="predicted"/>
<dbReference type="SUPFAM" id="SSF55729">
    <property type="entry name" value="Acyl-CoA N-acyltransferases (Nat)"/>
    <property type="match status" value="1"/>
</dbReference>
<dbReference type="PANTHER" id="PTHR43877:SF2">
    <property type="entry name" value="AMINOALKYLPHOSPHONATE N-ACETYLTRANSFERASE-RELATED"/>
    <property type="match status" value="1"/>
</dbReference>
<dbReference type="Pfam" id="PF00583">
    <property type="entry name" value="Acetyltransf_1"/>
    <property type="match status" value="1"/>
</dbReference>
<dbReference type="PANTHER" id="PTHR43877">
    <property type="entry name" value="AMINOALKYLPHOSPHONATE N-ACETYLTRANSFERASE-RELATED-RELATED"/>
    <property type="match status" value="1"/>
</dbReference>
<accession>A0ABW2QB04</accession>
<evidence type="ECO:0000256" key="2">
    <source>
        <dbReference type="ARBA" id="ARBA00023315"/>
    </source>
</evidence>
<evidence type="ECO:0000259" key="3">
    <source>
        <dbReference type="PROSITE" id="PS51186"/>
    </source>
</evidence>